<keyword evidence="1" id="KW-0472">Membrane</keyword>
<protein>
    <submittedName>
        <fullName evidence="2">HlyD family secretion protein</fullName>
    </submittedName>
</protein>
<keyword evidence="3" id="KW-1185">Reference proteome</keyword>
<feature type="transmembrane region" description="Helical" evidence="1">
    <location>
        <begin position="26"/>
        <end position="48"/>
    </location>
</feature>
<dbReference type="EMBL" id="JAOZEW010000048">
    <property type="protein sequence ID" value="MCV9930639.1"/>
    <property type="molecule type" value="Genomic_DNA"/>
</dbReference>
<proteinExistence type="predicted"/>
<evidence type="ECO:0000313" key="3">
    <source>
        <dbReference type="Proteomes" id="UP001151079"/>
    </source>
</evidence>
<dbReference type="Proteomes" id="UP001151079">
    <property type="component" value="Unassembled WGS sequence"/>
</dbReference>
<evidence type="ECO:0000256" key="1">
    <source>
        <dbReference type="SAM" id="Phobius"/>
    </source>
</evidence>
<reference evidence="2" key="1">
    <citation type="submission" date="2022-10" db="EMBL/GenBank/DDBJ databases">
        <title>Two novel species of Flavobacterium.</title>
        <authorList>
            <person name="Liu Q."/>
            <person name="Xin Y.-H."/>
        </authorList>
    </citation>
    <scope>NUCLEOTIDE SEQUENCE</scope>
    <source>
        <strain evidence="2">LS1R49</strain>
    </source>
</reference>
<gene>
    <name evidence="2" type="ORF">OIU83_23480</name>
</gene>
<accession>A0A9X2ZGF5</accession>
<name>A0A9X2ZGF5_9FLAO</name>
<dbReference type="AlphaFoldDB" id="A0A9X2ZGF5"/>
<evidence type="ECO:0000313" key="2">
    <source>
        <dbReference type="EMBL" id="MCV9930639.1"/>
    </source>
</evidence>
<feature type="non-terminal residue" evidence="2">
    <location>
        <position position="173"/>
    </location>
</feature>
<organism evidence="2 3">
    <name type="scientific">Flavobacterium shii</name>
    <dbReference type="NCBI Taxonomy" id="2987687"/>
    <lineage>
        <taxon>Bacteria</taxon>
        <taxon>Pseudomonadati</taxon>
        <taxon>Bacteroidota</taxon>
        <taxon>Flavobacteriia</taxon>
        <taxon>Flavobacteriales</taxon>
        <taxon>Flavobacteriaceae</taxon>
        <taxon>Flavobacterium</taxon>
    </lineage>
</organism>
<keyword evidence="1" id="KW-1133">Transmembrane helix</keyword>
<comment type="caution">
    <text evidence="2">The sequence shown here is derived from an EMBL/GenBank/DDBJ whole genome shotgun (WGS) entry which is preliminary data.</text>
</comment>
<keyword evidence="1" id="KW-0812">Transmembrane</keyword>
<sequence length="173" mass="20026">MAEDNTKFELRSEEVQDILTRVPHWMIRWGTVLIFAIICMLFFVSWFLKYPDVVSTEISITTSIPPEKLVAKTTGRIEALLVKDKTKVSRNTPLAVIENSANYKDVFVLKNTVDNFNINDRNKEFPFALLNNMQFGELESTYGVFQKDYAAWKLNENLQPFKVENNAQNSEHV</sequence>